<keyword evidence="2" id="KW-1185">Reference proteome</keyword>
<dbReference type="EMBL" id="JBICBT010000480">
    <property type="protein sequence ID" value="KAL3112110.1"/>
    <property type="molecule type" value="Genomic_DNA"/>
</dbReference>
<evidence type="ECO:0000313" key="1">
    <source>
        <dbReference type="EMBL" id="KAL3112110.1"/>
    </source>
</evidence>
<proteinExistence type="predicted"/>
<comment type="caution">
    <text evidence="1">The sequence shown here is derived from an EMBL/GenBank/DDBJ whole genome shotgun (WGS) entry which is preliminary data.</text>
</comment>
<dbReference type="Proteomes" id="UP001620626">
    <property type="component" value="Unassembled WGS sequence"/>
</dbReference>
<protein>
    <submittedName>
        <fullName evidence="1">Uncharacterized protein</fullName>
    </submittedName>
</protein>
<reference evidence="1 2" key="1">
    <citation type="submission" date="2024-10" db="EMBL/GenBank/DDBJ databases">
        <authorList>
            <person name="Kim D."/>
        </authorList>
    </citation>
    <scope>NUCLEOTIDE SEQUENCE [LARGE SCALE GENOMIC DNA]</scope>
    <source>
        <strain evidence="1">BH-2024</strain>
    </source>
</reference>
<name>A0ABD2LA50_9BILA</name>
<organism evidence="1 2">
    <name type="scientific">Heterodera trifolii</name>
    <dbReference type="NCBI Taxonomy" id="157864"/>
    <lineage>
        <taxon>Eukaryota</taxon>
        <taxon>Metazoa</taxon>
        <taxon>Ecdysozoa</taxon>
        <taxon>Nematoda</taxon>
        <taxon>Chromadorea</taxon>
        <taxon>Rhabditida</taxon>
        <taxon>Tylenchina</taxon>
        <taxon>Tylenchomorpha</taxon>
        <taxon>Tylenchoidea</taxon>
        <taxon>Heteroderidae</taxon>
        <taxon>Heteroderinae</taxon>
        <taxon>Heterodera</taxon>
    </lineage>
</organism>
<accession>A0ABD2LA50</accession>
<gene>
    <name evidence="1" type="ORF">niasHT_012079</name>
</gene>
<evidence type="ECO:0000313" key="2">
    <source>
        <dbReference type="Proteomes" id="UP001620626"/>
    </source>
</evidence>
<sequence>MDGVPQSLARHHAELTYIGKTVTTHKLTSKFACWRELSELGLNPHAENYVSLLLKRIPKIIHFFVNLRKQPRMYLVYWEIVGSNYYITELSLSLS</sequence>
<dbReference type="AlphaFoldDB" id="A0ABD2LA50"/>